<dbReference type="Pfam" id="PF13001">
    <property type="entry name" value="ECM29_N"/>
    <property type="match status" value="1"/>
</dbReference>
<dbReference type="SUPFAM" id="SSF48371">
    <property type="entry name" value="ARM repeat"/>
    <property type="match status" value="1"/>
</dbReference>
<evidence type="ECO:0000256" key="1">
    <source>
        <dbReference type="ARBA" id="ARBA00004496"/>
    </source>
</evidence>
<name>F2T2M6_AJEDA</name>
<evidence type="ECO:0000256" key="3">
    <source>
        <dbReference type="ARBA" id="ARBA00022737"/>
    </source>
</evidence>
<dbReference type="Pfam" id="PF23731">
    <property type="entry name" value="ARM_ECM29_C"/>
    <property type="match status" value="1"/>
</dbReference>
<evidence type="ECO:0000313" key="7">
    <source>
        <dbReference type="EMBL" id="EGE77136.2"/>
    </source>
</evidence>
<evidence type="ECO:0000256" key="2">
    <source>
        <dbReference type="ARBA" id="ARBA00022490"/>
    </source>
</evidence>
<reference evidence="7" key="1">
    <citation type="submission" date="2010-03" db="EMBL/GenBank/DDBJ databases">
        <title>Annotation of Blastomyces dermatitidis strain ATCC 18188.</title>
        <authorList>
            <consortium name="The Broad Institute Genome Sequencing Platform"/>
            <consortium name="Broad Institute Genome Sequencing Center for Infectious Disease."/>
            <person name="Cuomo C."/>
            <person name="Klein B."/>
            <person name="Sullivan T."/>
            <person name="Heitman J."/>
            <person name="Young S."/>
            <person name="Zeng Q."/>
            <person name="Gargeya S."/>
            <person name="Alvarado L."/>
            <person name="Berlin A.M."/>
            <person name="Chapman S.B."/>
            <person name="Chen Z."/>
            <person name="Freedman E."/>
            <person name="Gellesch M."/>
            <person name="Goldberg J."/>
            <person name="Griggs A."/>
            <person name="Gujja S."/>
            <person name="Heilman E."/>
            <person name="Heiman D."/>
            <person name="Howarth C."/>
            <person name="Mehta T."/>
            <person name="Neiman D."/>
            <person name="Pearson M."/>
            <person name="Roberts A."/>
            <person name="Saif S."/>
            <person name="Shea T."/>
            <person name="Shenoy N."/>
            <person name="Sisk P."/>
            <person name="Stolte C."/>
            <person name="Sykes S."/>
            <person name="White J."/>
            <person name="Yandava C."/>
            <person name="Haas B."/>
            <person name="Nusbaum C."/>
            <person name="Birren B."/>
        </authorList>
    </citation>
    <scope>NUCLEOTIDE SEQUENCE [LARGE SCALE GENOMIC DNA]</scope>
    <source>
        <strain evidence="7">ATCC 18188</strain>
    </source>
</reference>
<dbReference type="Gene3D" id="1.25.10.10">
    <property type="entry name" value="Leucine-rich Repeat Variant"/>
    <property type="match status" value="3"/>
</dbReference>
<dbReference type="HOGENOM" id="CLU_000880_1_0_1"/>
<proteinExistence type="predicted"/>
<keyword evidence="2" id="KW-0963">Cytoplasm</keyword>
<protein>
    <submittedName>
        <fullName evidence="7">Proteasome component</fullName>
    </submittedName>
</protein>
<dbReference type="GO" id="GO:0036503">
    <property type="term" value="P:ERAD pathway"/>
    <property type="evidence" value="ECO:0007669"/>
    <property type="project" value="TreeGrafter"/>
</dbReference>
<dbReference type="GO" id="GO:0000502">
    <property type="term" value="C:proteasome complex"/>
    <property type="evidence" value="ECO:0007669"/>
    <property type="project" value="UniProtKB-KW"/>
</dbReference>
<dbReference type="Pfam" id="PF24492">
    <property type="entry name" value="HEAT_ECM29"/>
    <property type="match status" value="1"/>
</dbReference>
<sequence>MSNPDEARELSLISKVELRIALADSDSKLQSLLQTYLAPLLLKLASESLAVRNKVIAVCQHINTRIRPVSITLPVAALLKQFKEVKAPLVRHFDLIYIKQGLDRIPASERIELIPALIQGIAGIGGSISASSHGSVVFNLLLRLLPLLKLPQRGSEDDLALRAKLGISDEDATFLAKWFAKVFLLLPAGKDATRCPGLTPSEYRFVNRDASPDETWNPSAAGGLNLIETKVAAAKFLASGAFTDSERFLAAVIASADPNSRLSDVGEDILKRFRADLENAEVVDELFTLYFGTKDPDGALPARPALQAKILGFLSKSVKATTQPERINQLLDEGLFSNNESTAKGLEASKLRSQIFVFVTWIARMGSSADLNVVAPRAIQGLREYISYQGWPDPGASAQKLSPAELSLRSLAYETIGVLAPKIDRASQDDDERIFDLDLLRWLFTSLSSDTSSAQIFVSIEQALGSILNAIANNADEHLQNEIRPLLIHHMHAKPGTEDRDTGFHIVRSTRFAAVRFANRCLPYWEVQARWIDLMAIGGESGGRSEIIEEGQKGLDPYWYRMLNPPRDGSRITSTAMDADVHPRYRFPKFAELVSSLFGDPTSDDIEMDDGNVSLPTRFSSAYVNSFAPTIAFIRNILLCESFQYSGSPLSVEPDWEHRLDAAISTKEDARASLKAYLEQCDRVPTLGFLKASLAGLLWKQGQGLGRCGVHFVEICALASNDLLASIAIHASSLRDPIFSNNVTNQDIATQAFGILASHTDYPTSRLLQMFESFIVLIENWKTAVGQGINKCRGALLALTHLSTRASFRGRLNLISENQIRRLLESTFDILNNSRDLALREASHVTIGQLSLASILSPTSFPGDNCDEAVKKVICKLSEEAKKEKDTAILTLGRLSLVLPKDDTEGSPFKHLLKSLYELHEVKRPEVQFSVGEALCTVAVGWSSKSLITVFDVDAPWPKSDIPSHILSGMLDKIIIDCKASKPSLRKASVIWLLCLIQYCGHFSEVQDRLRKCQATFVWLLSDRDEVVQETGSRGLSLVYEMGSQDLKDDLVRDLVRSFTMEGSNLGGGKISTDTELFEPGALPTGEGSVTTYKDIVGLASEVGDPSLVYRFMSLASNNAIWSSRAAFGRFGLSNVLSDSSVNGYLAQNPKLFPKLYRYRFDPNPNVQRSMNDIWNALVKDSNSVIEANFDAIMDDLLKSIMTGKEWRVRQASCAAIGDLIQGRPTEKYDKYLGDILTKAFKLLDDIKATVRQAALRLCQVLTNIVVRSLEAGDADSKRARVMLNHIIPFLLSHEGMESAAEEVQGYAITTLTKIIKKSPGKTLRLFVPQILERFLASLSSLEPQAVNYIHLNADKYGLTGQDIDKMRLSAIRTSPMMEAIELYLLESLDDESMKEVANKLEDVLRSAIGLPSKVGVSRVLVILSSKTFLFRPHADRFVQLMRKHVLDRNDTISASYSSTIGYLMRLATDDQMLKTIEFAKSLYFGAEETSHRVISGEILNSISKLANDRVAACSAAFLPFIFVGMHDTEEQVRELFLKTWNDNVSGSRAVSLYLQEILDIVSNNLDSPRWAIKHTSALAVAKVASSLDDNIDLGAAQRIWPAIEKAVAGKTWEGKETVLEGFVKFSRKSKALCAQNSDIREQMKVIVVREARRNNPAYKPHALKSLAEFAKDRDDLDLMPDAMKIVSQVVEELVDDSKEKMEVDAAADVVKASKVEGQTLAASVECIFSCLNPSISFSAALTGHISQIPLVVGKAVTYGGKAIYGIMYSGLKSAFEKLGAEVSKPDSELSNGESNSDFRTALLSLGDQLLFRDLELSVEKTRHSRAQAALAYTHLCNTTKIKVPDEHRQQVKEWLATERSGPVQAVLFQVLEEIL</sequence>
<evidence type="ECO:0000256" key="4">
    <source>
        <dbReference type="ARBA" id="ARBA00022942"/>
    </source>
</evidence>
<dbReference type="PANTHER" id="PTHR23346">
    <property type="entry name" value="TRANSLATIONAL ACTIVATOR GCN1-RELATED"/>
    <property type="match status" value="1"/>
</dbReference>
<dbReference type="PANTHER" id="PTHR23346:SF19">
    <property type="entry name" value="PROTEASOME ADAPTER AND SCAFFOLD PROTEIN ECM29"/>
    <property type="match status" value="1"/>
</dbReference>
<dbReference type="OrthoDB" id="16066at2759"/>
<dbReference type="GO" id="GO:0005737">
    <property type="term" value="C:cytoplasm"/>
    <property type="evidence" value="ECO:0007669"/>
    <property type="project" value="UniProtKB-SubCell"/>
</dbReference>
<keyword evidence="3" id="KW-0677">Repeat</keyword>
<dbReference type="InterPro" id="IPR011989">
    <property type="entry name" value="ARM-like"/>
</dbReference>
<dbReference type="InterPro" id="IPR055443">
    <property type="entry name" value="HEAT_ECM29"/>
</dbReference>
<dbReference type="Proteomes" id="UP000007802">
    <property type="component" value="Unassembled WGS sequence"/>
</dbReference>
<dbReference type="GO" id="GO:0060090">
    <property type="term" value="F:molecular adaptor activity"/>
    <property type="evidence" value="ECO:0007669"/>
    <property type="project" value="InterPro"/>
</dbReference>
<comment type="subcellular location">
    <subcellularLocation>
        <location evidence="1">Cytoplasm</location>
    </subcellularLocation>
</comment>
<feature type="domain" description="Proteasome adapter and scaffold protein ECM29 HEAT-repeat" evidence="6">
    <location>
        <begin position="1324"/>
        <end position="1485"/>
    </location>
</feature>
<dbReference type="EMBL" id="GG749407">
    <property type="protein sequence ID" value="EGE77136.2"/>
    <property type="molecule type" value="Genomic_DNA"/>
</dbReference>
<evidence type="ECO:0000259" key="6">
    <source>
        <dbReference type="Pfam" id="PF24492"/>
    </source>
</evidence>
<gene>
    <name evidence="7" type="ORF">BDDG_00073</name>
</gene>
<evidence type="ECO:0000259" key="5">
    <source>
        <dbReference type="Pfam" id="PF13001"/>
    </source>
</evidence>
<accession>F2T2M6</accession>
<organism evidence="7">
    <name type="scientific">Ajellomyces dermatitidis (strain ATCC 18188 / CBS 674.68)</name>
    <name type="common">Blastomyces dermatitidis</name>
    <dbReference type="NCBI Taxonomy" id="653446"/>
    <lineage>
        <taxon>Eukaryota</taxon>
        <taxon>Fungi</taxon>
        <taxon>Dikarya</taxon>
        <taxon>Ascomycota</taxon>
        <taxon>Pezizomycotina</taxon>
        <taxon>Eurotiomycetes</taxon>
        <taxon>Eurotiomycetidae</taxon>
        <taxon>Onygenales</taxon>
        <taxon>Ajellomycetaceae</taxon>
        <taxon>Blastomyces</taxon>
    </lineage>
</organism>
<dbReference type="GO" id="GO:0005634">
    <property type="term" value="C:nucleus"/>
    <property type="evidence" value="ECO:0007669"/>
    <property type="project" value="TreeGrafter"/>
</dbReference>
<dbReference type="InterPro" id="IPR016024">
    <property type="entry name" value="ARM-type_fold"/>
</dbReference>
<keyword evidence="4 7" id="KW-0647">Proteasome</keyword>
<dbReference type="GO" id="GO:0043248">
    <property type="term" value="P:proteasome assembly"/>
    <property type="evidence" value="ECO:0007669"/>
    <property type="project" value="InterPro"/>
</dbReference>
<dbReference type="InterPro" id="IPR024372">
    <property type="entry name" value="Ecm29_N"/>
</dbReference>
<feature type="domain" description="Proteasome component Ecm29 N-terminal" evidence="5">
    <location>
        <begin position="13"/>
        <end position="536"/>
    </location>
</feature>